<proteinExistence type="predicted"/>
<feature type="compositionally biased region" description="Low complexity" evidence="2">
    <location>
        <begin position="185"/>
        <end position="205"/>
    </location>
</feature>
<keyword evidence="4" id="KW-1185">Reference proteome</keyword>
<feature type="compositionally biased region" description="Basic and acidic residues" evidence="2">
    <location>
        <begin position="467"/>
        <end position="487"/>
    </location>
</feature>
<feature type="compositionally biased region" description="Gly residues" evidence="2">
    <location>
        <begin position="1261"/>
        <end position="1277"/>
    </location>
</feature>
<feature type="compositionally biased region" description="Basic and acidic residues" evidence="2">
    <location>
        <begin position="244"/>
        <end position="267"/>
    </location>
</feature>
<organism evidence="3 4">
    <name type="scientific">Nannochloropsis salina CCMP1776</name>
    <dbReference type="NCBI Taxonomy" id="1027361"/>
    <lineage>
        <taxon>Eukaryota</taxon>
        <taxon>Sar</taxon>
        <taxon>Stramenopiles</taxon>
        <taxon>Ochrophyta</taxon>
        <taxon>Eustigmatophyceae</taxon>
        <taxon>Eustigmatales</taxon>
        <taxon>Monodopsidaceae</taxon>
        <taxon>Microchloropsis</taxon>
        <taxon>Microchloropsis salina</taxon>
    </lineage>
</organism>
<comment type="caution">
    <text evidence="3">The sequence shown here is derived from an EMBL/GenBank/DDBJ whole genome shotgun (WGS) entry which is preliminary data.</text>
</comment>
<feature type="compositionally biased region" description="Gly residues" evidence="2">
    <location>
        <begin position="1310"/>
        <end position="1330"/>
    </location>
</feature>
<feature type="region of interest" description="Disordered" evidence="2">
    <location>
        <begin position="1300"/>
        <end position="1349"/>
    </location>
</feature>
<feature type="compositionally biased region" description="Basic and acidic residues" evidence="2">
    <location>
        <begin position="509"/>
        <end position="531"/>
    </location>
</feature>
<evidence type="ECO:0000256" key="1">
    <source>
        <dbReference type="SAM" id="Coils"/>
    </source>
</evidence>
<feature type="compositionally biased region" description="Acidic residues" evidence="2">
    <location>
        <begin position="123"/>
        <end position="140"/>
    </location>
</feature>
<dbReference type="Proteomes" id="UP000355283">
    <property type="component" value="Unassembled WGS sequence"/>
</dbReference>
<feature type="compositionally biased region" description="Basic and acidic residues" evidence="2">
    <location>
        <begin position="695"/>
        <end position="736"/>
    </location>
</feature>
<feature type="compositionally biased region" description="Basic and acidic residues" evidence="2">
    <location>
        <begin position="1300"/>
        <end position="1309"/>
    </location>
</feature>
<feature type="coiled-coil region" evidence="1">
    <location>
        <begin position="814"/>
        <end position="862"/>
    </location>
</feature>
<feature type="coiled-coil region" evidence="1">
    <location>
        <begin position="570"/>
        <end position="604"/>
    </location>
</feature>
<evidence type="ECO:0000256" key="2">
    <source>
        <dbReference type="SAM" id="MobiDB-lite"/>
    </source>
</evidence>
<accession>A0A4D9CTW9</accession>
<evidence type="ECO:0000313" key="4">
    <source>
        <dbReference type="Proteomes" id="UP000355283"/>
    </source>
</evidence>
<feature type="region of interest" description="Disordered" evidence="2">
    <location>
        <begin position="60"/>
        <end position="269"/>
    </location>
</feature>
<keyword evidence="1" id="KW-0175">Coiled coil</keyword>
<feature type="compositionally biased region" description="Polar residues" evidence="2">
    <location>
        <begin position="1177"/>
        <end position="1187"/>
    </location>
</feature>
<feature type="compositionally biased region" description="Low complexity" evidence="2">
    <location>
        <begin position="753"/>
        <end position="765"/>
    </location>
</feature>
<feature type="region of interest" description="Disordered" evidence="2">
    <location>
        <begin position="864"/>
        <end position="1284"/>
    </location>
</feature>
<feature type="compositionally biased region" description="Basic and acidic residues" evidence="2">
    <location>
        <begin position="882"/>
        <end position="892"/>
    </location>
</feature>
<name>A0A4D9CTW9_9STRA</name>
<feature type="compositionally biased region" description="Basic and acidic residues" evidence="2">
    <location>
        <begin position="768"/>
        <end position="779"/>
    </location>
</feature>
<protein>
    <submittedName>
        <fullName evidence="3">Uncharacterized protein</fullName>
    </submittedName>
</protein>
<feature type="compositionally biased region" description="Basic and acidic residues" evidence="2">
    <location>
        <begin position="1098"/>
        <end position="1110"/>
    </location>
</feature>
<reference evidence="3 4" key="1">
    <citation type="submission" date="2019-01" db="EMBL/GenBank/DDBJ databases">
        <title>Nuclear Genome Assembly of the Microalgal Biofuel strain Nannochloropsis salina CCMP1776.</title>
        <authorList>
            <person name="Hovde B."/>
        </authorList>
    </citation>
    <scope>NUCLEOTIDE SEQUENCE [LARGE SCALE GENOMIC DNA]</scope>
    <source>
        <strain evidence="3 4">CCMP1776</strain>
    </source>
</reference>
<feature type="region of interest" description="Disordered" evidence="2">
    <location>
        <begin position="695"/>
        <end position="789"/>
    </location>
</feature>
<dbReference type="EMBL" id="SDOX01000118">
    <property type="protein sequence ID" value="TFJ82316.1"/>
    <property type="molecule type" value="Genomic_DNA"/>
</dbReference>
<feature type="compositionally biased region" description="Low complexity" evidence="2">
    <location>
        <begin position="1075"/>
        <end position="1091"/>
    </location>
</feature>
<feature type="compositionally biased region" description="Basic and acidic residues" evidence="2">
    <location>
        <begin position="905"/>
        <end position="916"/>
    </location>
</feature>
<feature type="region of interest" description="Disordered" evidence="2">
    <location>
        <begin position="465"/>
        <end position="487"/>
    </location>
</feature>
<sequence length="1349" mass="148507">MAARHGGVQGTSGGGFTFQQAFNGGGRMLGRGQTLQASTTSTTTFLAPDTSTYSMRLVSPTRERGGQEAMNAAGQWDRGRASGRGNGRGSKKMENGSHRESSLLQNGRSRSPFAGEGKAEGGNGEEDCGEDEEMSVEDDGGWGGGQRHGGRIIRGPDMPVHERSSRTPNDPSSTPNVPSPARIFSSALSPSSFSSSTSPPASPGSVDLETETNYPPLPDLSSTAFPSFRQGRGSQGQSRHPPARGHELTERSPEAARRGETIARRGQTEAVAEGPLSLLHSFKHGFTEANARLARAQEEVAAKAAQAESIQQNVLEIMRENGELRAMREARDRAMLEVERGREEMAAWVARHQELAEEVEEVLEEVRDRWKEREEEGREVSRLVGDLEEEIMTIQRQREEGRKRREEEEAAVREEKAAIEEARERTALAEEQKARLEEETAALLVEKEELVKAIERETAECQSVARKAQELERDAGKVKSSREEEMARAARAAAEAAKLEEATAQEAEEVGKKIMQKETELSAEKERKEGMITRMTAEEETGAALAKASVDLEKKVQWTDGEVETAAAAREQVQRQVEEASMGLESVREEREALQQAHARALHRLFVVDRALGKAKKAVEEWEGTKEGIEARALVEKKRVAEGKLVARFEEWIARLEGDVAREKERAQKREEVKARAVRCQVLEEGVREMEVKKKELEEGEKEKRKLQEETGRLAEQREALVRELEREEERLKDAAARAAAMQAWGLPPVHPSSGRGRSTRASSRQPQRGEEEARKMGGGEELDEADIEPTEAEMAWLAQEEETRKARVVADVEERHREEMRVREVALAEAERQAESRGECEARWKEKLSRAKERVGKIQEELKARQMGGQGGGHVTTVVQRSERAERKERLNVAGVARAISGRHVGERGTHEREKKGRGRGRAEMEEEEVEDKVTYPLEESSEYGCVVEEGGEAKEGEGEGAGEEGGDHAKNNVRGESFQAANTTPRRPRAEQRNFSSGPVQRQHRGREGVGGGEERGRQAPLHRLPLYSPPEHSLSAHAKPRERRQKQGQQIIGQHPRFSSPPCLSDSHRATASPILSLASSPLSSIPLRVHGQHRQKDQGTEHRDEGVGTGTGGAKEEDRRETPTQDGTRRVNHVPREDEESGPEVDGSPEEEEGAVWGLGKGGADGKEEEGLPSSQASVQTLEQLRKAKRLQQQQRQHARKQILYPSKPRYDKRGRFGQDSPGSKQERAHRNLYSYKKSAKQRKGPSWSKQNMEKGSQGGRGLGGGAGGGRLRIGGSVPVPGRYRMSSKIIIKELHETSIGESGRKGGSGGRGGGGGGVGGGGGGARRPPAAAGDEWFSDDTYNF</sequence>
<feature type="compositionally biased region" description="Polar residues" evidence="2">
    <location>
        <begin position="166"/>
        <end position="176"/>
    </location>
</feature>
<feature type="region of interest" description="Disordered" evidence="2">
    <location>
        <begin position="503"/>
        <end position="534"/>
    </location>
</feature>
<feature type="region of interest" description="Disordered" evidence="2">
    <location>
        <begin position="396"/>
        <end position="425"/>
    </location>
</feature>
<gene>
    <name evidence="3" type="ORF">NSK_006435</name>
</gene>
<feature type="compositionally biased region" description="Basic and acidic residues" evidence="2">
    <location>
        <begin position="91"/>
        <end position="101"/>
    </location>
</feature>
<feature type="compositionally biased region" description="Acidic residues" evidence="2">
    <location>
        <begin position="1141"/>
        <end position="1158"/>
    </location>
</feature>
<feature type="compositionally biased region" description="Basic and acidic residues" evidence="2">
    <location>
        <begin position="1118"/>
        <end position="1133"/>
    </location>
</feature>
<evidence type="ECO:0000313" key="3">
    <source>
        <dbReference type="EMBL" id="TFJ82316.1"/>
    </source>
</evidence>